<accession>A0A8J2XQH8</accession>
<dbReference type="RefSeq" id="WP_188928213.1">
    <property type="nucleotide sequence ID" value="NZ_BMJC01000001.1"/>
</dbReference>
<sequence>MPHIIVKVAAGKTEEEKTRLTEDITRDVMKVFHLGQDAVSVAIEEIQQADWMDTVYKTDILPHWDTLYKKPGYGPDTIKNA</sequence>
<organism evidence="4 5">
    <name type="scientific">Puia dinghuensis</name>
    <dbReference type="NCBI Taxonomy" id="1792502"/>
    <lineage>
        <taxon>Bacteria</taxon>
        <taxon>Pseudomonadati</taxon>
        <taxon>Bacteroidota</taxon>
        <taxon>Chitinophagia</taxon>
        <taxon>Chitinophagales</taxon>
        <taxon>Chitinophagaceae</taxon>
        <taxon>Puia</taxon>
    </lineage>
</organism>
<gene>
    <name evidence="4" type="ORF">GCM10011511_05080</name>
</gene>
<evidence type="ECO:0000256" key="1">
    <source>
        <dbReference type="ARBA" id="ARBA00023235"/>
    </source>
</evidence>
<name>A0A8J2XQH8_9BACT</name>
<reference evidence="4" key="1">
    <citation type="journal article" date="2014" name="Int. J. Syst. Evol. Microbiol.">
        <title>Complete genome sequence of Corynebacterium casei LMG S-19264T (=DSM 44701T), isolated from a smear-ripened cheese.</title>
        <authorList>
            <consortium name="US DOE Joint Genome Institute (JGI-PGF)"/>
            <person name="Walter F."/>
            <person name="Albersmeier A."/>
            <person name="Kalinowski J."/>
            <person name="Ruckert C."/>
        </authorList>
    </citation>
    <scope>NUCLEOTIDE SEQUENCE</scope>
    <source>
        <strain evidence="4">CGMCC 1.15448</strain>
    </source>
</reference>
<feature type="active site" description="Proton acceptor; via imino nitrogen" evidence="2">
    <location>
        <position position="2"/>
    </location>
</feature>
<dbReference type="EMBL" id="BMJC01000001">
    <property type="protein sequence ID" value="GGA85037.1"/>
    <property type="molecule type" value="Genomic_DNA"/>
</dbReference>
<dbReference type="Pfam" id="PF01361">
    <property type="entry name" value="Tautomerase"/>
    <property type="match status" value="1"/>
</dbReference>
<feature type="domain" description="4-oxalocrotonate tautomerase-like" evidence="3">
    <location>
        <begin position="2"/>
        <end position="51"/>
    </location>
</feature>
<evidence type="ECO:0000313" key="5">
    <source>
        <dbReference type="Proteomes" id="UP000607559"/>
    </source>
</evidence>
<protein>
    <recommendedName>
        <fullName evidence="3">4-oxalocrotonate tautomerase-like domain-containing protein</fullName>
    </recommendedName>
</protein>
<evidence type="ECO:0000313" key="4">
    <source>
        <dbReference type="EMBL" id="GGA85037.1"/>
    </source>
</evidence>
<dbReference type="AlphaFoldDB" id="A0A8J2XQH8"/>
<dbReference type="Gene3D" id="3.30.429.10">
    <property type="entry name" value="Macrophage Migration Inhibitory Factor"/>
    <property type="match status" value="1"/>
</dbReference>
<dbReference type="Proteomes" id="UP000607559">
    <property type="component" value="Unassembled WGS sequence"/>
</dbReference>
<dbReference type="PIRSF" id="PIRSF037799">
    <property type="entry name" value="Tautomer_YdcE_prd"/>
    <property type="match status" value="1"/>
</dbReference>
<evidence type="ECO:0000259" key="3">
    <source>
        <dbReference type="Pfam" id="PF01361"/>
    </source>
</evidence>
<keyword evidence="5" id="KW-1185">Reference proteome</keyword>
<keyword evidence="1" id="KW-0413">Isomerase</keyword>
<dbReference type="InterPro" id="IPR014347">
    <property type="entry name" value="Tautomerase/MIF_sf"/>
</dbReference>
<dbReference type="GO" id="GO:0005737">
    <property type="term" value="C:cytoplasm"/>
    <property type="evidence" value="ECO:0007669"/>
    <property type="project" value="InterPro"/>
</dbReference>
<evidence type="ECO:0000256" key="2">
    <source>
        <dbReference type="PIRSR" id="PIRSR037799-1"/>
    </source>
</evidence>
<reference evidence="4" key="2">
    <citation type="submission" date="2020-09" db="EMBL/GenBank/DDBJ databases">
        <authorList>
            <person name="Sun Q."/>
            <person name="Zhou Y."/>
        </authorList>
    </citation>
    <scope>NUCLEOTIDE SEQUENCE</scope>
    <source>
        <strain evidence="4">CGMCC 1.15448</strain>
    </source>
</reference>
<dbReference type="GO" id="GO:0016862">
    <property type="term" value="F:intramolecular oxidoreductase activity, interconverting keto- and enol-groups"/>
    <property type="evidence" value="ECO:0007669"/>
    <property type="project" value="InterPro"/>
</dbReference>
<dbReference type="SUPFAM" id="SSF55331">
    <property type="entry name" value="Tautomerase/MIF"/>
    <property type="match status" value="1"/>
</dbReference>
<dbReference type="InterPro" id="IPR004370">
    <property type="entry name" value="4-OT-like_dom"/>
</dbReference>
<proteinExistence type="predicted"/>
<comment type="caution">
    <text evidence="4">The sequence shown here is derived from an EMBL/GenBank/DDBJ whole genome shotgun (WGS) entry which is preliminary data.</text>
</comment>
<dbReference type="InterPro" id="IPR017284">
    <property type="entry name" value="Tautomerase_PptA"/>
</dbReference>